<reference evidence="1" key="1">
    <citation type="submission" date="2023-06" db="EMBL/GenBank/DDBJ databases">
        <title>Genomic analysis of the entomopathogenic nematode Steinernema hermaphroditum.</title>
        <authorList>
            <person name="Schwarz E.M."/>
            <person name="Heppert J.K."/>
            <person name="Baniya A."/>
            <person name="Schwartz H.T."/>
            <person name="Tan C.-H."/>
            <person name="Antoshechkin I."/>
            <person name="Sternberg P.W."/>
            <person name="Goodrich-Blair H."/>
            <person name="Dillman A.R."/>
        </authorList>
    </citation>
    <scope>NUCLEOTIDE SEQUENCE</scope>
    <source>
        <strain evidence="1">PS9179</strain>
        <tissue evidence="1">Whole animal</tissue>
    </source>
</reference>
<organism evidence="1 2">
    <name type="scientific">Steinernema hermaphroditum</name>
    <dbReference type="NCBI Taxonomy" id="289476"/>
    <lineage>
        <taxon>Eukaryota</taxon>
        <taxon>Metazoa</taxon>
        <taxon>Ecdysozoa</taxon>
        <taxon>Nematoda</taxon>
        <taxon>Chromadorea</taxon>
        <taxon>Rhabditida</taxon>
        <taxon>Tylenchina</taxon>
        <taxon>Panagrolaimomorpha</taxon>
        <taxon>Strongyloidoidea</taxon>
        <taxon>Steinernematidae</taxon>
        <taxon>Steinernema</taxon>
    </lineage>
</organism>
<evidence type="ECO:0000313" key="1">
    <source>
        <dbReference type="EMBL" id="KAK0415779.1"/>
    </source>
</evidence>
<dbReference type="Proteomes" id="UP001175271">
    <property type="component" value="Unassembled WGS sequence"/>
</dbReference>
<evidence type="ECO:0008006" key="3">
    <source>
        <dbReference type="Google" id="ProtNLM"/>
    </source>
</evidence>
<comment type="caution">
    <text evidence="1">The sequence shown here is derived from an EMBL/GenBank/DDBJ whole genome shotgun (WGS) entry which is preliminary data.</text>
</comment>
<accession>A0AA39I3N0</accession>
<protein>
    <recommendedName>
        <fullName evidence="3">F-box domain-containing protein</fullName>
    </recommendedName>
</protein>
<evidence type="ECO:0000313" key="2">
    <source>
        <dbReference type="Proteomes" id="UP001175271"/>
    </source>
</evidence>
<gene>
    <name evidence="1" type="ORF">QR680_012113</name>
</gene>
<dbReference type="AlphaFoldDB" id="A0AA39I3N0"/>
<proteinExistence type="predicted"/>
<name>A0AA39I3N0_9BILA</name>
<keyword evidence="2" id="KW-1185">Reference proteome</keyword>
<dbReference type="EMBL" id="JAUCMV010000002">
    <property type="protein sequence ID" value="KAK0415779.1"/>
    <property type="molecule type" value="Genomic_DNA"/>
</dbReference>
<sequence length="349" mass="39674">MDLLNVSFYEHLIQLLPLAAVKQLEQLNSEVSISRIASAFISSYRYVTLSIYFCEGRETYCLCQTRDSDTDEAEEVDVKPQLKIDQVVLFVARDNEVPPSALPYIIEKATKANMKNLIRRSTSSQCRLMVEENIPDGVLTDLPDYGIPLDRITEVEFHGFQHTKSSLHLFKELSMRNVKHVSEFLYKSRLNATFFQTVCRNCPNLRLSKEQPDYVDIKCIVASFMKLAEESPLVDWDLCVDYQLDTFEKRPTNLYILSAYFAQNDFGKTSLGGFVKKMGDLEVQVVALKGPYDEWGNLLVGPQQHGSFDDRAKVEKVTLKNIRYGGGFEGVLMKGKPCIPVANCYPSDL</sequence>